<proteinExistence type="predicted"/>
<dbReference type="EMBL" id="JAGGDJ010000002">
    <property type="protein sequence ID" value="MBO7743320.1"/>
    <property type="molecule type" value="Genomic_DNA"/>
</dbReference>
<dbReference type="RefSeq" id="WP_208846360.1">
    <property type="nucleotide sequence ID" value="NZ_JAGGDJ010000002.1"/>
</dbReference>
<keyword evidence="2" id="KW-0645">Protease</keyword>
<dbReference type="Gene3D" id="3.30.1380.10">
    <property type="match status" value="1"/>
</dbReference>
<dbReference type="SUPFAM" id="SSF55166">
    <property type="entry name" value="Hedgehog/DD-peptidase"/>
    <property type="match status" value="1"/>
</dbReference>
<accession>A0ABS3W5A2</accession>
<dbReference type="PANTHER" id="PTHR34385:SF1">
    <property type="entry name" value="PEPTIDOGLYCAN L-ALANYL-D-GLUTAMATE ENDOPEPTIDASE CWLK"/>
    <property type="match status" value="1"/>
</dbReference>
<reference evidence="2 3" key="1">
    <citation type="submission" date="2021-03" db="EMBL/GenBank/DDBJ databases">
        <title>Paenibacillus artemisicola MWE-103 whole genome sequence.</title>
        <authorList>
            <person name="Ham Y.J."/>
        </authorList>
    </citation>
    <scope>NUCLEOTIDE SEQUENCE [LARGE SCALE GENOMIC DNA]</scope>
    <source>
        <strain evidence="2 3">MWE-103</strain>
    </source>
</reference>
<keyword evidence="2" id="KW-0378">Hydrolase</keyword>
<dbReference type="InterPro" id="IPR009045">
    <property type="entry name" value="Zn_M74/Hedgehog-like"/>
</dbReference>
<dbReference type="Gene3D" id="3.30.200.180">
    <property type="match status" value="1"/>
</dbReference>
<sequence length="293" mass="31326">MIPITRKPIEEPAWSLRGGAPLAGAYRTVYLGVERVGSGKLVLVNAAHPVRTFETRLAPAAGSLLRETGSQEPDIALDAVCLAQLTALLDGCGGRERIAVVSGYRSKEKQRAIYTDTLRERGPAYTESYVALPGASEHQTGLAVDVGLADGGLDYIAPSFSEGAEEAASFKRLAPAYGFVQRYEEDKTALTGIACEPWHFRYVGRPHAAVMARENLCLEEYTAFMKTYAFGGKHLIVADAGLLAETYYVPAAKGFTPVPVPAAGAADWDVSGNNEDGFVVTAVYGKGAKRHGR</sequence>
<evidence type="ECO:0000313" key="3">
    <source>
        <dbReference type="Proteomes" id="UP000670947"/>
    </source>
</evidence>
<dbReference type="Pfam" id="PF02557">
    <property type="entry name" value="VanY"/>
    <property type="match status" value="1"/>
</dbReference>
<keyword evidence="2" id="KW-0121">Carboxypeptidase</keyword>
<dbReference type="PANTHER" id="PTHR34385">
    <property type="entry name" value="D-ALANYL-D-ALANINE CARBOXYPEPTIDASE"/>
    <property type="match status" value="1"/>
</dbReference>
<evidence type="ECO:0000313" key="2">
    <source>
        <dbReference type="EMBL" id="MBO7743320.1"/>
    </source>
</evidence>
<dbReference type="InterPro" id="IPR003709">
    <property type="entry name" value="VanY-like_core_dom"/>
</dbReference>
<protein>
    <submittedName>
        <fullName evidence="2">D-alanyl-D-alanine carboxypeptidase family protein</fullName>
    </submittedName>
</protein>
<organism evidence="2 3">
    <name type="scientific">Paenibacillus artemisiicola</name>
    <dbReference type="NCBI Taxonomy" id="1172618"/>
    <lineage>
        <taxon>Bacteria</taxon>
        <taxon>Bacillati</taxon>
        <taxon>Bacillota</taxon>
        <taxon>Bacilli</taxon>
        <taxon>Bacillales</taxon>
        <taxon>Paenibacillaceae</taxon>
        <taxon>Paenibacillus</taxon>
    </lineage>
</organism>
<feature type="domain" description="D-alanyl-D-alanine carboxypeptidase-like core" evidence="1">
    <location>
        <begin position="97"/>
        <end position="204"/>
    </location>
</feature>
<gene>
    <name evidence="2" type="ORF">I8J29_03885</name>
</gene>
<dbReference type="InterPro" id="IPR052179">
    <property type="entry name" value="DD-CPase-like"/>
</dbReference>
<keyword evidence="3" id="KW-1185">Reference proteome</keyword>
<comment type="caution">
    <text evidence="2">The sequence shown here is derived from an EMBL/GenBank/DDBJ whole genome shotgun (WGS) entry which is preliminary data.</text>
</comment>
<dbReference type="GO" id="GO:0004180">
    <property type="term" value="F:carboxypeptidase activity"/>
    <property type="evidence" value="ECO:0007669"/>
    <property type="project" value="UniProtKB-KW"/>
</dbReference>
<evidence type="ECO:0000259" key="1">
    <source>
        <dbReference type="Pfam" id="PF02557"/>
    </source>
</evidence>
<name>A0ABS3W5A2_9BACL</name>
<dbReference type="Proteomes" id="UP000670947">
    <property type="component" value="Unassembled WGS sequence"/>
</dbReference>